<evidence type="ECO:0000259" key="11">
    <source>
        <dbReference type="PROSITE" id="PS50859"/>
    </source>
</evidence>
<proteinExistence type="inferred from homology"/>
<dbReference type="Gene3D" id="3.30.450.50">
    <property type="entry name" value="Longin domain"/>
    <property type="match status" value="1"/>
</dbReference>
<dbReference type="GO" id="GO:0006888">
    <property type="term" value="P:endoplasmic reticulum to Golgi vesicle-mediated transport"/>
    <property type="evidence" value="ECO:0007669"/>
    <property type="project" value="TreeGrafter"/>
</dbReference>
<feature type="domain" description="V-SNARE coiled-coil homology" evidence="12">
    <location>
        <begin position="152"/>
        <end position="209"/>
    </location>
</feature>
<dbReference type="VEuPathDB" id="AmoebaDB:EIN_046660"/>
<dbReference type="PROSITE" id="PS50859">
    <property type="entry name" value="LONGIN"/>
    <property type="match status" value="1"/>
</dbReference>
<dbReference type="InterPro" id="IPR011012">
    <property type="entry name" value="Longin-like_dom_sf"/>
</dbReference>
<comment type="similarity">
    <text evidence="2">Belongs to the synaptobrevin family.</text>
</comment>
<dbReference type="PANTHER" id="PTHR45806">
    <property type="entry name" value="SYNAPTOBREVIN HOMOLOG YKT6"/>
    <property type="match status" value="1"/>
</dbReference>
<evidence type="ECO:0000256" key="1">
    <source>
        <dbReference type="ARBA" id="ARBA00004156"/>
    </source>
</evidence>
<dbReference type="OrthoDB" id="27923at2759"/>
<evidence type="ECO:0000313" key="14">
    <source>
        <dbReference type="Proteomes" id="UP000014680"/>
    </source>
</evidence>
<dbReference type="SUPFAM" id="SSF58038">
    <property type="entry name" value="SNARE fusion complex"/>
    <property type="match status" value="1"/>
</dbReference>
<sequence length="209" mass="23720">MSGTWTDNMYMIFAAVLIRPSPTLQPLFLQVEEDFSQMGFFERMNAEGPMKFSCRQIAQRALTNKRMCITLQEPSTVKGHVYSQPDGLSVVAITTKSYPDRVATVVLSRIMQAFRQVYQGPSFPTITRDLTFKYPAVTAVFQQYIDPKKGDKLTKIQTDLDETQDILVKAMDDLLERGEKLDNLIEQSNDLSTTSKAFMRQAESMNSCC</sequence>
<keyword evidence="7" id="KW-0636">Prenylation</keyword>
<dbReference type="GO" id="GO:0005794">
    <property type="term" value="C:Golgi apparatus"/>
    <property type="evidence" value="ECO:0007669"/>
    <property type="project" value="TreeGrafter"/>
</dbReference>
<name>A0A0A1UDB0_ENTIV</name>
<dbReference type="Proteomes" id="UP000014680">
    <property type="component" value="Unassembled WGS sequence"/>
</dbReference>
<keyword evidence="6" id="KW-0449">Lipoprotein</keyword>
<organism evidence="13 14">
    <name type="scientific">Entamoeba invadens IP1</name>
    <dbReference type="NCBI Taxonomy" id="370355"/>
    <lineage>
        <taxon>Eukaryota</taxon>
        <taxon>Amoebozoa</taxon>
        <taxon>Evosea</taxon>
        <taxon>Archamoebae</taxon>
        <taxon>Mastigamoebida</taxon>
        <taxon>Entamoebidae</taxon>
        <taxon>Entamoeba</taxon>
    </lineage>
</organism>
<dbReference type="Pfam" id="PF00957">
    <property type="entry name" value="Synaptobrevin"/>
    <property type="match status" value="1"/>
</dbReference>
<keyword evidence="10" id="KW-0175">Coiled coil</keyword>
<dbReference type="PANTHER" id="PTHR45806:SF1">
    <property type="entry name" value="SYNAPTOBREVIN HOMOLOG YKT6"/>
    <property type="match status" value="1"/>
</dbReference>
<dbReference type="InterPro" id="IPR010908">
    <property type="entry name" value="Longin_dom"/>
</dbReference>
<keyword evidence="5" id="KW-0564">Palmitate</keyword>
<evidence type="ECO:0000256" key="7">
    <source>
        <dbReference type="ARBA" id="ARBA00023289"/>
    </source>
</evidence>
<reference evidence="13 14" key="1">
    <citation type="submission" date="2012-10" db="EMBL/GenBank/DDBJ databases">
        <authorList>
            <person name="Zafar N."/>
            <person name="Inman J."/>
            <person name="Hall N."/>
            <person name="Lorenzi H."/>
            <person name="Caler E."/>
        </authorList>
    </citation>
    <scope>NUCLEOTIDE SEQUENCE [LARGE SCALE GENOMIC DNA]</scope>
    <source>
        <strain evidence="13 14">IP1</strain>
    </source>
</reference>
<evidence type="ECO:0000256" key="8">
    <source>
        <dbReference type="ARBA" id="ARBA00023329"/>
    </source>
</evidence>
<dbReference type="EMBL" id="KB206215">
    <property type="protein sequence ID" value="ELP94413.1"/>
    <property type="molecule type" value="Genomic_DNA"/>
</dbReference>
<evidence type="ECO:0000256" key="4">
    <source>
        <dbReference type="ARBA" id="ARBA00023136"/>
    </source>
</evidence>
<evidence type="ECO:0000259" key="12">
    <source>
        <dbReference type="PROSITE" id="PS50892"/>
    </source>
</evidence>
<dbReference type="KEGG" id="eiv:EIN_046660"/>
<dbReference type="OMA" id="HYIGIIR"/>
<evidence type="ECO:0000256" key="6">
    <source>
        <dbReference type="ARBA" id="ARBA00023288"/>
    </source>
</evidence>
<comment type="subcellular location">
    <subcellularLocation>
        <location evidence="1">Cytoplasmic vesicle membrane</location>
    </subcellularLocation>
    <subcellularLocation>
        <location evidence="9">Endomembrane system</location>
        <topology evidence="9">Lipid-anchor</topology>
        <orientation evidence="9">Cytoplasmic side</orientation>
    </subcellularLocation>
</comment>
<dbReference type="GO" id="GO:0005484">
    <property type="term" value="F:SNAP receptor activity"/>
    <property type="evidence" value="ECO:0007669"/>
    <property type="project" value="TreeGrafter"/>
</dbReference>
<evidence type="ECO:0000256" key="9">
    <source>
        <dbReference type="ARBA" id="ARBA00046278"/>
    </source>
</evidence>
<evidence type="ECO:0000256" key="3">
    <source>
        <dbReference type="ARBA" id="ARBA00022481"/>
    </source>
</evidence>
<keyword evidence="3" id="KW-0488">Methylation</keyword>
<evidence type="ECO:0000256" key="2">
    <source>
        <dbReference type="ARBA" id="ARBA00008025"/>
    </source>
</evidence>
<dbReference type="RefSeq" id="XP_004261184.1">
    <property type="nucleotide sequence ID" value="XM_004261136.1"/>
</dbReference>
<protein>
    <submittedName>
        <fullName evidence="13">Snare protein ykt6, putative</fullName>
    </submittedName>
</protein>
<dbReference type="GeneID" id="14893430"/>
<dbReference type="SUPFAM" id="SSF64356">
    <property type="entry name" value="SNARE-like"/>
    <property type="match status" value="1"/>
</dbReference>
<keyword evidence="4" id="KW-0472">Membrane</keyword>
<dbReference type="Gene3D" id="1.20.5.110">
    <property type="match status" value="1"/>
</dbReference>
<evidence type="ECO:0000313" key="13">
    <source>
        <dbReference type="EMBL" id="ELP94413.1"/>
    </source>
</evidence>
<evidence type="ECO:0000256" key="5">
    <source>
        <dbReference type="ARBA" id="ARBA00023139"/>
    </source>
</evidence>
<dbReference type="GO" id="GO:0030659">
    <property type="term" value="C:cytoplasmic vesicle membrane"/>
    <property type="evidence" value="ECO:0007669"/>
    <property type="project" value="UniProtKB-SubCell"/>
</dbReference>
<keyword evidence="14" id="KW-1185">Reference proteome</keyword>
<accession>A0A0A1UDB0</accession>
<feature type="domain" description="Longin" evidence="11">
    <location>
        <begin position="16"/>
        <end position="145"/>
    </location>
</feature>
<gene>
    <name evidence="13" type="ORF">EIN_046660</name>
</gene>
<dbReference type="PROSITE" id="PS50892">
    <property type="entry name" value="V_SNARE"/>
    <property type="match status" value="1"/>
</dbReference>
<keyword evidence="8" id="KW-0968">Cytoplasmic vesicle</keyword>
<dbReference type="AlphaFoldDB" id="A0A0A1UDB0"/>
<evidence type="ECO:0000256" key="10">
    <source>
        <dbReference type="PROSITE-ProRule" id="PRU00290"/>
    </source>
</evidence>
<dbReference type="InterPro" id="IPR042855">
    <property type="entry name" value="V_SNARE_CC"/>
</dbReference>